<feature type="domain" description="Thioredoxin" evidence="2">
    <location>
        <begin position="56"/>
        <end position="184"/>
    </location>
</feature>
<evidence type="ECO:0000259" key="2">
    <source>
        <dbReference type="PROSITE" id="PS51352"/>
    </source>
</evidence>
<reference evidence="4" key="1">
    <citation type="journal article" date="2019" name="Int. J. Syst. Evol. Microbiol.">
        <title>The Global Catalogue of Microorganisms (GCM) 10K type strain sequencing project: providing services to taxonomists for standard genome sequencing and annotation.</title>
        <authorList>
            <consortium name="The Broad Institute Genomics Platform"/>
            <consortium name="The Broad Institute Genome Sequencing Center for Infectious Disease"/>
            <person name="Wu L."/>
            <person name="Ma J."/>
        </authorList>
    </citation>
    <scope>NUCLEOTIDE SEQUENCE [LARGE SCALE GENOMIC DNA]</scope>
    <source>
        <strain evidence="4">JCM 17759</strain>
    </source>
</reference>
<accession>A0ABP8MUW1</accession>
<comment type="caution">
    <text evidence="3">The sequence shown here is derived from an EMBL/GenBank/DDBJ whole genome shotgun (WGS) entry which is preliminary data.</text>
</comment>
<keyword evidence="4" id="KW-1185">Reference proteome</keyword>
<dbReference type="Pfam" id="PF13899">
    <property type="entry name" value="Thioredoxin_7"/>
    <property type="match status" value="1"/>
</dbReference>
<proteinExistence type="predicted"/>
<keyword evidence="1" id="KW-0472">Membrane</keyword>
<dbReference type="InterPro" id="IPR036249">
    <property type="entry name" value="Thioredoxin-like_sf"/>
</dbReference>
<protein>
    <recommendedName>
        <fullName evidence="2">Thioredoxin domain-containing protein</fullName>
    </recommendedName>
</protein>
<dbReference type="Proteomes" id="UP001500840">
    <property type="component" value="Unassembled WGS sequence"/>
</dbReference>
<sequence length="184" mass="20214">MNSRQIKKRSGRSAIVAVAIMMFIVMVAAVWIHSSGAIPDVIPDSMATLAIEQSKPGVSHAMIPASAEADRNAEAAVTWFRDYDEAIAESRTLKRPVLIDFAASWCVPCRMMDKHVWPDPAVQQALRNDVVPLRLDMDAANTKVLVEKFGVEFVPTILLVDTDGNELQRSGFVDAKGLLELLPK</sequence>
<name>A0ABP8MUW1_9BACT</name>
<evidence type="ECO:0000313" key="3">
    <source>
        <dbReference type="EMBL" id="GAA4456526.1"/>
    </source>
</evidence>
<dbReference type="EMBL" id="BAABGA010000037">
    <property type="protein sequence ID" value="GAA4456526.1"/>
    <property type="molecule type" value="Genomic_DNA"/>
</dbReference>
<evidence type="ECO:0000313" key="4">
    <source>
        <dbReference type="Proteomes" id="UP001500840"/>
    </source>
</evidence>
<organism evidence="3 4">
    <name type="scientific">Novipirellula rosea</name>
    <dbReference type="NCBI Taxonomy" id="1031540"/>
    <lineage>
        <taxon>Bacteria</taxon>
        <taxon>Pseudomonadati</taxon>
        <taxon>Planctomycetota</taxon>
        <taxon>Planctomycetia</taxon>
        <taxon>Pirellulales</taxon>
        <taxon>Pirellulaceae</taxon>
        <taxon>Novipirellula</taxon>
    </lineage>
</organism>
<dbReference type="InterPro" id="IPR013766">
    <property type="entry name" value="Thioredoxin_domain"/>
</dbReference>
<keyword evidence="1" id="KW-1133">Transmembrane helix</keyword>
<keyword evidence="1" id="KW-0812">Transmembrane</keyword>
<dbReference type="PROSITE" id="PS51352">
    <property type="entry name" value="THIOREDOXIN_2"/>
    <property type="match status" value="1"/>
</dbReference>
<gene>
    <name evidence="3" type="ORF">GCM10023156_32000</name>
</gene>
<dbReference type="PANTHER" id="PTHR32234:SF0">
    <property type="entry name" value="THIOL:DISULFIDE INTERCHANGE PROTEIN DSBD"/>
    <property type="match status" value="1"/>
</dbReference>
<dbReference type="SUPFAM" id="SSF52833">
    <property type="entry name" value="Thioredoxin-like"/>
    <property type="match status" value="1"/>
</dbReference>
<dbReference type="PANTHER" id="PTHR32234">
    <property type="entry name" value="THIOL:DISULFIDE INTERCHANGE PROTEIN DSBD"/>
    <property type="match status" value="1"/>
</dbReference>
<evidence type="ECO:0000256" key="1">
    <source>
        <dbReference type="SAM" id="Phobius"/>
    </source>
</evidence>
<feature type="transmembrane region" description="Helical" evidence="1">
    <location>
        <begin position="12"/>
        <end position="32"/>
    </location>
</feature>
<dbReference type="RefSeq" id="WP_345323598.1">
    <property type="nucleotide sequence ID" value="NZ_BAABGA010000037.1"/>
</dbReference>
<dbReference type="Gene3D" id="3.40.30.10">
    <property type="entry name" value="Glutaredoxin"/>
    <property type="match status" value="1"/>
</dbReference>